<evidence type="ECO:0000256" key="7">
    <source>
        <dbReference type="ARBA" id="ARBA00022801"/>
    </source>
</evidence>
<dbReference type="GO" id="GO:0004519">
    <property type="term" value="F:endonuclease activity"/>
    <property type="evidence" value="ECO:0007669"/>
    <property type="project" value="UniProtKB-KW"/>
</dbReference>
<dbReference type="Gene3D" id="2.30.30.210">
    <property type="entry name" value="Ribonuclease P/MRP, subunit p29"/>
    <property type="match status" value="1"/>
</dbReference>
<dbReference type="GO" id="GO:0006364">
    <property type="term" value="P:rRNA processing"/>
    <property type="evidence" value="ECO:0007669"/>
    <property type="project" value="TreeGrafter"/>
</dbReference>
<sequence length="222" mass="25241">MAQPRENLYLKLGGSGKSKLNAHSTAIDLVKEYIPPNTSAEQVVKDMKPLQMDANQSAMLSKENKKKQLKSSKKKTKPLSAKEKRSLHIYDIPKEAIRYDLFEPLHQLWLGYMKELHGQGHDPQVFRQKLLKADYHGAIIEVIKSTNPSMVGLRGIVVQETQNLFNMITNTNQLKRIPKAGTVFSLELSMCNLRLTIYGQQLLVRSAERAVKKFKPKPTIDM</sequence>
<feature type="compositionally biased region" description="Basic residues" evidence="9">
    <location>
        <begin position="64"/>
        <end position="77"/>
    </location>
</feature>
<dbReference type="InterPro" id="IPR016848">
    <property type="entry name" value="RNase_P/MRP_Rpp29-subunit"/>
</dbReference>
<evidence type="ECO:0000256" key="9">
    <source>
        <dbReference type="SAM" id="MobiDB-lite"/>
    </source>
</evidence>
<reference evidence="10" key="1">
    <citation type="journal article" date="2014" name="Genome Announc.">
        <title>De novo whole-genome sequence and genome annotation of Lichtheimia ramosa.</title>
        <authorList>
            <person name="Linde J."/>
            <person name="Schwartze V."/>
            <person name="Binder U."/>
            <person name="Lass-Florl C."/>
            <person name="Voigt K."/>
            <person name="Horn F."/>
        </authorList>
    </citation>
    <scope>NUCLEOTIDE SEQUENCE</scope>
    <source>
        <strain evidence="10">JMRC FSU:6197</strain>
    </source>
</reference>
<evidence type="ECO:0000256" key="6">
    <source>
        <dbReference type="ARBA" id="ARBA00022759"/>
    </source>
</evidence>
<dbReference type="GO" id="GO:0033204">
    <property type="term" value="F:ribonuclease P RNA binding"/>
    <property type="evidence" value="ECO:0007669"/>
    <property type="project" value="InterPro"/>
</dbReference>
<gene>
    <name evidence="10" type="ORF">LRAMOSA01342</name>
</gene>
<feature type="region of interest" description="Disordered" evidence="9">
    <location>
        <begin position="58"/>
        <end position="80"/>
    </location>
</feature>
<evidence type="ECO:0000256" key="4">
    <source>
        <dbReference type="ARBA" id="ARBA00022694"/>
    </source>
</evidence>
<proteinExistence type="inferred from homology"/>
<keyword evidence="7" id="KW-0378">Hydrolase</keyword>
<dbReference type="EMBL" id="LK023324">
    <property type="protein sequence ID" value="CDS07393.1"/>
    <property type="molecule type" value="Genomic_DNA"/>
</dbReference>
<dbReference type="InterPro" id="IPR023534">
    <property type="entry name" value="Rof/RNase_P-like"/>
</dbReference>
<keyword evidence="8" id="KW-0539">Nucleus</keyword>
<dbReference type="SUPFAM" id="SSF101744">
    <property type="entry name" value="Rof/RNase P subunit-like"/>
    <property type="match status" value="1"/>
</dbReference>
<dbReference type="GO" id="GO:0016787">
    <property type="term" value="F:hydrolase activity"/>
    <property type="evidence" value="ECO:0007669"/>
    <property type="project" value="UniProtKB-KW"/>
</dbReference>
<evidence type="ECO:0000256" key="5">
    <source>
        <dbReference type="ARBA" id="ARBA00022722"/>
    </source>
</evidence>
<keyword evidence="4 8" id="KW-0819">tRNA processing</keyword>
<evidence type="ECO:0000256" key="8">
    <source>
        <dbReference type="PIRNR" id="PIRNR027081"/>
    </source>
</evidence>
<dbReference type="PIRSF" id="PIRSF027081">
    <property type="entry name" value="RNase_P/MRP_p29_subunit"/>
    <property type="match status" value="1"/>
</dbReference>
<dbReference type="AlphaFoldDB" id="A0A077WJY0"/>
<dbReference type="InterPro" id="IPR002730">
    <property type="entry name" value="Rpp29/RNP1"/>
</dbReference>
<accession>A0A077WJY0</accession>
<dbReference type="GO" id="GO:0005634">
    <property type="term" value="C:nucleus"/>
    <property type="evidence" value="ECO:0007669"/>
    <property type="project" value="UniProtKB-SubCell"/>
</dbReference>
<dbReference type="GO" id="GO:0000172">
    <property type="term" value="C:ribonuclease MRP complex"/>
    <property type="evidence" value="ECO:0007669"/>
    <property type="project" value="InterPro"/>
</dbReference>
<dbReference type="SMART" id="SM00538">
    <property type="entry name" value="POP4"/>
    <property type="match status" value="1"/>
</dbReference>
<keyword evidence="6" id="KW-0255">Endonuclease</keyword>
<evidence type="ECO:0000313" key="10">
    <source>
        <dbReference type="EMBL" id="CDS07393.1"/>
    </source>
</evidence>
<dbReference type="PANTHER" id="PTHR13348">
    <property type="entry name" value="RIBONUCLEASE P SUBUNIT P29"/>
    <property type="match status" value="1"/>
</dbReference>
<dbReference type="PANTHER" id="PTHR13348:SF0">
    <property type="entry name" value="RIBONUCLEASE P PROTEIN SUBUNIT P29"/>
    <property type="match status" value="1"/>
</dbReference>
<dbReference type="GO" id="GO:0001682">
    <property type="term" value="P:tRNA 5'-leader removal"/>
    <property type="evidence" value="ECO:0007669"/>
    <property type="project" value="InterPro"/>
</dbReference>
<dbReference type="Pfam" id="PF01868">
    <property type="entry name" value="RNase_P-MRP_p29"/>
    <property type="match status" value="1"/>
</dbReference>
<evidence type="ECO:0000256" key="3">
    <source>
        <dbReference type="ARBA" id="ARBA00022490"/>
    </source>
</evidence>
<dbReference type="GO" id="GO:0030677">
    <property type="term" value="C:ribonuclease P complex"/>
    <property type="evidence" value="ECO:0007669"/>
    <property type="project" value="InterPro"/>
</dbReference>
<evidence type="ECO:0000256" key="2">
    <source>
        <dbReference type="ARBA" id="ARBA00006181"/>
    </source>
</evidence>
<comment type="subcellular location">
    <subcellularLocation>
        <location evidence="1">Nucleus</location>
    </subcellularLocation>
</comment>
<dbReference type="HAMAP" id="MF_00754">
    <property type="entry name" value="RNase_P_1"/>
    <property type="match status" value="1"/>
</dbReference>
<dbReference type="InterPro" id="IPR023538">
    <property type="entry name" value="RNP1"/>
</dbReference>
<evidence type="ECO:0000256" key="1">
    <source>
        <dbReference type="ARBA" id="ARBA00004123"/>
    </source>
</evidence>
<comment type="similarity">
    <text evidence="2">Belongs to the eukaryotic/archaeal RNase P protein component 1 family.</text>
</comment>
<organism evidence="10">
    <name type="scientific">Lichtheimia ramosa</name>
    <dbReference type="NCBI Taxonomy" id="688394"/>
    <lineage>
        <taxon>Eukaryota</taxon>
        <taxon>Fungi</taxon>
        <taxon>Fungi incertae sedis</taxon>
        <taxon>Mucoromycota</taxon>
        <taxon>Mucoromycotina</taxon>
        <taxon>Mucoromycetes</taxon>
        <taxon>Mucorales</taxon>
        <taxon>Lichtheimiaceae</taxon>
        <taxon>Lichtheimia</taxon>
    </lineage>
</organism>
<keyword evidence="5" id="KW-0540">Nuclease</keyword>
<name>A0A077WJY0_9FUNG</name>
<dbReference type="OrthoDB" id="124041at2759"/>
<keyword evidence="3" id="KW-0963">Cytoplasm</keyword>
<protein>
    <recommendedName>
        <fullName evidence="8">Ribonuclease P protein subunit</fullName>
    </recommendedName>
</protein>
<dbReference type="InterPro" id="IPR036980">
    <property type="entry name" value="RNase_P/MRP_Rpp29_sf"/>
</dbReference>